<dbReference type="AlphaFoldDB" id="A0ABD5NC41"/>
<dbReference type="Pfam" id="PF24333">
    <property type="entry name" value="DUF7501"/>
    <property type="match status" value="1"/>
</dbReference>
<dbReference type="Proteomes" id="UP001595660">
    <property type="component" value="Unassembled WGS sequence"/>
</dbReference>
<dbReference type="GeneID" id="69117457"/>
<evidence type="ECO:0000313" key="2">
    <source>
        <dbReference type="Proteomes" id="UP001595660"/>
    </source>
</evidence>
<evidence type="ECO:0000313" key="1">
    <source>
        <dbReference type="EMBL" id="MFC3476629.1"/>
    </source>
</evidence>
<dbReference type="RefSeq" id="WP_232572223.1">
    <property type="nucleotide sequence ID" value="NZ_CP089466.1"/>
</dbReference>
<keyword evidence="2" id="KW-1185">Reference proteome</keyword>
<organism evidence="1 2">
    <name type="scientific">Halobacterium litoreum</name>
    <dbReference type="NCBI Taxonomy" id="2039234"/>
    <lineage>
        <taxon>Archaea</taxon>
        <taxon>Methanobacteriati</taxon>
        <taxon>Methanobacteriota</taxon>
        <taxon>Stenosarchaea group</taxon>
        <taxon>Halobacteria</taxon>
        <taxon>Halobacteriales</taxon>
        <taxon>Halobacteriaceae</taxon>
        <taxon>Halobacterium</taxon>
    </lineage>
</organism>
<name>A0ABD5NC41_9EURY</name>
<sequence>MGDYERDPEDVDWDDPDACPFCGASLRDGGAGFIEHVEENPACRRRFEEWRENVAGDVGPEWLG</sequence>
<dbReference type="EMBL" id="JBHRWN010000002">
    <property type="protein sequence ID" value="MFC3476629.1"/>
    <property type="molecule type" value="Genomic_DNA"/>
</dbReference>
<reference evidence="1 2" key="1">
    <citation type="journal article" date="2019" name="Int. J. Syst. Evol. Microbiol.">
        <title>The Global Catalogue of Microorganisms (GCM) 10K type strain sequencing project: providing services to taxonomists for standard genome sequencing and annotation.</title>
        <authorList>
            <consortium name="The Broad Institute Genomics Platform"/>
            <consortium name="The Broad Institute Genome Sequencing Center for Infectious Disease"/>
            <person name="Wu L."/>
            <person name="Ma J."/>
        </authorList>
    </citation>
    <scope>NUCLEOTIDE SEQUENCE [LARGE SCALE GENOMIC DNA]</scope>
    <source>
        <strain evidence="1 2">CGMCC 1.12562</strain>
    </source>
</reference>
<dbReference type="InterPro" id="IPR055924">
    <property type="entry name" value="DUF7501"/>
</dbReference>
<gene>
    <name evidence="1" type="ORF">ACFOKC_02715</name>
</gene>
<evidence type="ECO:0008006" key="3">
    <source>
        <dbReference type="Google" id="ProtNLM"/>
    </source>
</evidence>
<proteinExistence type="predicted"/>
<comment type="caution">
    <text evidence="1">The sequence shown here is derived from an EMBL/GenBank/DDBJ whole genome shotgun (WGS) entry which is preliminary data.</text>
</comment>
<protein>
    <recommendedName>
        <fullName evidence="3">Small CPxCG-related zinc finger protein</fullName>
    </recommendedName>
</protein>
<accession>A0ABD5NC41</accession>